<dbReference type="EMBL" id="CAHPSC010000011">
    <property type="protein sequence ID" value="CAB5675455.1"/>
    <property type="molecule type" value="Genomic_DNA"/>
</dbReference>
<protein>
    <submittedName>
        <fullName evidence="1">Uncharacterized protein</fullName>
    </submittedName>
</protein>
<organism evidence="1 2">
    <name type="scientific">Comamonas aquatica</name>
    <dbReference type="NCBI Taxonomy" id="225991"/>
    <lineage>
        <taxon>Bacteria</taxon>
        <taxon>Pseudomonadati</taxon>
        <taxon>Pseudomonadota</taxon>
        <taxon>Betaproteobacteria</taxon>
        <taxon>Burkholderiales</taxon>
        <taxon>Comamonadaceae</taxon>
        <taxon>Comamonas</taxon>
    </lineage>
</organism>
<gene>
    <name evidence="1" type="ORF">GHA_01098</name>
</gene>
<sequence>MTNSAIDFHSPTWRAIADKAQAQLDTLRVKNDSPALDAIRTAETRGRIAAWKELLAMADDKPAPVQETPAY</sequence>
<dbReference type="Proteomes" id="UP000834458">
    <property type="component" value="Unassembled WGS sequence"/>
</dbReference>
<comment type="caution">
    <text evidence="1">The sequence shown here is derived from an EMBL/GenBank/DDBJ whole genome shotgun (WGS) entry which is preliminary data.</text>
</comment>
<accession>A0AA35GJS9</accession>
<dbReference type="RefSeq" id="WP_234686392.1">
    <property type="nucleotide sequence ID" value="NZ_CAHPSC010000011.1"/>
</dbReference>
<name>A0AA35GJS9_9BURK</name>
<evidence type="ECO:0000313" key="1">
    <source>
        <dbReference type="EMBL" id="CAB5675455.1"/>
    </source>
</evidence>
<proteinExistence type="predicted"/>
<reference evidence="1" key="1">
    <citation type="submission" date="2020-05" db="EMBL/GenBank/DDBJ databases">
        <authorList>
            <person name="Delgado-Blas J."/>
        </authorList>
    </citation>
    <scope>NUCLEOTIDE SEQUENCE</scope>
    <source>
        <strain evidence="1">BB1454</strain>
    </source>
</reference>
<dbReference type="AlphaFoldDB" id="A0AA35GJS9"/>
<evidence type="ECO:0000313" key="2">
    <source>
        <dbReference type="Proteomes" id="UP000834458"/>
    </source>
</evidence>